<keyword evidence="1" id="KW-0732">Signal</keyword>
<organism evidence="4">
    <name type="scientific">Ignavibacterium album</name>
    <dbReference type="NCBI Taxonomy" id="591197"/>
    <lineage>
        <taxon>Bacteria</taxon>
        <taxon>Pseudomonadati</taxon>
        <taxon>Ignavibacteriota</taxon>
        <taxon>Ignavibacteria</taxon>
        <taxon>Ignavibacteriales</taxon>
        <taxon>Ignavibacteriaceae</taxon>
        <taxon>Ignavibacterium</taxon>
    </lineage>
</organism>
<dbReference type="InterPro" id="IPR026444">
    <property type="entry name" value="Secre_tail"/>
</dbReference>
<dbReference type="Gene3D" id="2.120.10.30">
    <property type="entry name" value="TolB, C-terminal domain"/>
    <property type="match status" value="1"/>
</dbReference>
<comment type="caution">
    <text evidence="4">The sequence shown here is derived from an EMBL/GenBank/DDBJ whole genome shotgun (WGS) entry which is preliminary data.</text>
</comment>
<dbReference type="AlphaFoldDB" id="A0A832D2D2"/>
<reference evidence="4" key="1">
    <citation type="journal article" date="2020" name="mSystems">
        <title>Genome- and Community-Level Interaction Insights into Carbon Utilization and Element Cycling Functions of Hydrothermarchaeota in Hydrothermal Sediment.</title>
        <authorList>
            <person name="Zhou Z."/>
            <person name="Liu Y."/>
            <person name="Xu W."/>
            <person name="Pan J."/>
            <person name="Luo Z.H."/>
            <person name="Li M."/>
        </authorList>
    </citation>
    <scope>NUCLEOTIDE SEQUENCE [LARGE SCALE GENOMIC DNA]</scope>
    <source>
        <strain evidence="4">SpSt-500</strain>
    </source>
</reference>
<dbReference type="Pfam" id="PF18962">
    <property type="entry name" value="Por_Secre_tail"/>
    <property type="match status" value="1"/>
</dbReference>
<evidence type="ECO:0000259" key="2">
    <source>
        <dbReference type="Pfam" id="PF07995"/>
    </source>
</evidence>
<dbReference type="InterPro" id="IPR011042">
    <property type="entry name" value="6-blade_b-propeller_TolB-like"/>
</dbReference>
<dbReference type="Gene3D" id="2.60.40.10">
    <property type="entry name" value="Immunoglobulins"/>
    <property type="match status" value="1"/>
</dbReference>
<protein>
    <submittedName>
        <fullName evidence="4">T9SS type A sorting domain-containing protein</fullName>
    </submittedName>
</protein>
<sequence length="581" mass="64870">MKKYIISLLMLCAFVVNAQYNFQVAFPNLTFSNPLDLQHAGDGSNRIFVVEQAGRIKVFPNNSSVTTTKTFLDITDRVTSGGETGLLGLAFHPNYENNGYFYVNYTAPSPLRTVVSRFQVSSTNPDSADKNTEQILLTFNQPYSNHNGGCVAFGPDGYLYIATGDGGSGGDPQNNAQNITNLLGKILRIDVDNPQPPLNYGIPPTNPFVDSTNTSIRKEIYAYGLRNPWRMSFDPVTGWLWAADVGQSNWEEIDIITNGGNYGWRCYEGNHPYNTSGCNGTYIFPIWEYSHSEGISVTGGYVYRGQNVPELYGKYIYGDYGSRRVWSLLYDGINPATNTQITTAAASITSFGVDQNNELYLVSFNGRIYNFIPTVIPVELSSFNATVVNGKVRLDWYTASETNNSGFVIERSQDGVNFKDIYFIRGNGTSTQRNIYSYTDEDVSFGVYYYRLKQIDMDGTVNYHNVVSVDLGSPKSFFLEQNFPNPFNPSTKIKYTIPDVILSSSKDDEGGITFRNAQSDSKVTLKVYDILGNEVATLVNEYKQPGLYEVEFDASKLTSGMYLYKLSVGNYSSVRKMLLMK</sequence>
<dbReference type="InterPro" id="IPR011041">
    <property type="entry name" value="Quinoprot_gluc/sorb_DH_b-prop"/>
</dbReference>
<dbReference type="PANTHER" id="PTHR19328">
    <property type="entry name" value="HEDGEHOG-INTERACTING PROTEIN"/>
    <property type="match status" value="1"/>
</dbReference>
<dbReference type="EMBL" id="DSVI01000016">
    <property type="protein sequence ID" value="HGT48363.1"/>
    <property type="molecule type" value="Genomic_DNA"/>
</dbReference>
<evidence type="ECO:0000256" key="1">
    <source>
        <dbReference type="SAM" id="SignalP"/>
    </source>
</evidence>
<name>A0A832D2D2_9BACT</name>
<feature type="chain" id="PRO_5032973752" evidence="1">
    <location>
        <begin position="19"/>
        <end position="581"/>
    </location>
</feature>
<dbReference type="PANTHER" id="PTHR19328:SF75">
    <property type="entry name" value="ALDOSE SUGAR DEHYDROGENASE YLII"/>
    <property type="match status" value="1"/>
</dbReference>
<dbReference type="SUPFAM" id="SSF50952">
    <property type="entry name" value="Soluble quinoprotein glucose dehydrogenase"/>
    <property type="match status" value="1"/>
</dbReference>
<feature type="domain" description="Glucose/Sorbosone dehydrogenase" evidence="2">
    <location>
        <begin position="32"/>
        <end position="362"/>
    </location>
</feature>
<dbReference type="InterPro" id="IPR012938">
    <property type="entry name" value="Glc/Sorbosone_DH"/>
</dbReference>
<dbReference type="NCBIfam" id="TIGR04183">
    <property type="entry name" value="Por_Secre_tail"/>
    <property type="match status" value="1"/>
</dbReference>
<proteinExistence type="predicted"/>
<dbReference type="InterPro" id="IPR013783">
    <property type="entry name" value="Ig-like_fold"/>
</dbReference>
<dbReference type="Gene3D" id="2.60.40.4070">
    <property type="match status" value="1"/>
</dbReference>
<evidence type="ECO:0000259" key="3">
    <source>
        <dbReference type="Pfam" id="PF18962"/>
    </source>
</evidence>
<evidence type="ECO:0000313" key="4">
    <source>
        <dbReference type="EMBL" id="HGT48363.1"/>
    </source>
</evidence>
<feature type="signal peptide" evidence="1">
    <location>
        <begin position="1"/>
        <end position="18"/>
    </location>
</feature>
<feature type="domain" description="Secretion system C-terminal sorting" evidence="3">
    <location>
        <begin position="483"/>
        <end position="577"/>
    </location>
</feature>
<gene>
    <name evidence="4" type="ORF">ENS56_10025</name>
</gene>
<accession>A0A832D2D2</accession>
<dbReference type="Pfam" id="PF07995">
    <property type="entry name" value="GSDH"/>
    <property type="match status" value="1"/>
</dbReference>